<dbReference type="PANTHER" id="PTHR47707:SF1">
    <property type="entry name" value="NUDIX HYDROLASE FAMILY PROTEIN"/>
    <property type="match status" value="1"/>
</dbReference>
<evidence type="ECO:0000256" key="6">
    <source>
        <dbReference type="ARBA" id="ARBA00022763"/>
    </source>
</evidence>
<gene>
    <name evidence="13" type="ORF">GCM10022231_16270</name>
</gene>
<keyword evidence="7" id="KW-0378">Hydrolase</keyword>
<keyword evidence="3" id="KW-0515">Mutator protein</keyword>
<comment type="cofactor">
    <cofactor evidence="1">
        <name>Mg(2+)</name>
        <dbReference type="ChEBI" id="CHEBI:18420"/>
    </cofactor>
</comment>
<evidence type="ECO:0000259" key="12">
    <source>
        <dbReference type="PROSITE" id="PS51462"/>
    </source>
</evidence>
<comment type="caution">
    <text evidence="13">The sequence shown here is derived from an EMBL/GenBank/DDBJ whole genome shotgun (WGS) entry which is preliminary data.</text>
</comment>
<reference evidence="14" key="1">
    <citation type="journal article" date="2019" name="Int. J. Syst. Evol. Microbiol.">
        <title>The Global Catalogue of Microorganisms (GCM) 10K type strain sequencing project: providing services to taxonomists for standard genome sequencing and annotation.</title>
        <authorList>
            <consortium name="The Broad Institute Genomics Platform"/>
            <consortium name="The Broad Institute Genome Sequencing Center for Infectious Disease"/>
            <person name="Wu L."/>
            <person name="Ma J."/>
        </authorList>
    </citation>
    <scope>NUCLEOTIDE SEQUENCE [LARGE SCALE GENOMIC DNA]</scope>
    <source>
        <strain evidence="14">JCM 16923</strain>
    </source>
</reference>
<keyword evidence="14" id="KW-1185">Reference proteome</keyword>
<evidence type="ECO:0000256" key="11">
    <source>
        <dbReference type="ARBA" id="ARBA00038905"/>
    </source>
</evidence>
<evidence type="ECO:0000256" key="8">
    <source>
        <dbReference type="ARBA" id="ARBA00022842"/>
    </source>
</evidence>
<protein>
    <recommendedName>
        <fullName evidence="11">8-oxo-dGTP diphosphatase</fullName>
        <ecNumber evidence="11">3.6.1.55</ecNumber>
    </recommendedName>
</protein>
<evidence type="ECO:0000313" key="14">
    <source>
        <dbReference type="Proteomes" id="UP001418444"/>
    </source>
</evidence>
<evidence type="ECO:0000313" key="13">
    <source>
        <dbReference type="EMBL" id="GAA3957758.1"/>
    </source>
</evidence>
<dbReference type="Proteomes" id="UP001418444">
    <property type="component" value="Unassembled WGS sequence"/>
</dbReference>
<name>A0ABP7P0N6_9ACTN</name>
<keyword evidence="9" id="KW-0234">DNA repair</keyword>
<keyword evidence="8" id="KW-0460">Magnesium</keyword>
<keyword evidence="4" id="KW-0235">DNA replication</keyword>
<evidence type="ECO:0000256" key="10">
    <source>
        <dbReference type="ARBA" id="ARBA00035861"/>
    </source>
</evidence>
<dbReference type="PRINTS" id="PR00502">
    <property type="entry name" value="NUDIXFAMILY"/>
</dbReference>
<dbReference type="Pfam" id="PF00293">
    <property type="entry name" value="NUDIX"/>
    <property type="match status" value="1"/>
</dbReference>
<sequence>MRYVVAGAVLRERGGTTELLLAQRSYPEAVAGLWELPGGKAEDGEDLADALRRELLEELEITVEVGAGLAERVVLRDDLTMLARWARILRGTPHAVEHRGLRWVGPDDLERMARTGELVPADEVWVPELAAVLRDD</sequence>
<dbReference type="InterPro" id="IPR015797">
    <property type="entry name" value="NUDIX_hydrolase-like_dom_sf"/>
</dbReference>
<accession>A0ABP7P0N6</accession>
<evidence type="ECO:0000256" key="9">
    <source>
        <dbReference type="ARBA" id="ARBA00023204"/>
    </source>
</evidence>
<dbReference type="InterPro" id="IPR000086">
    <property type="entry name" value="NUDIX_hydrolase_dom"/>
</dbReference>
<organism evidence="13 14">
    <name type="scientific">Gordonia caeni</name>
    <dbReference type="NCBI Taxonomy" id="1007097"/>
    <lineage>
        <taxon>Bacteria</taxon>
        <taxon>Bacillati</taxon>
        <taxon>Actinomycetota</taxon>
        <taxon>Actinomycetes</taxon>
        <taxon>Mycobacteriales</taxon>
        <taxon>Gordoniaceae</taxon>
        <taxon>Gordonia</taxon>
    </lineage>
</organism>
<dbReference type="EC" id="3.6.1.55" evidence="11"/>
<evidence type="ECO:0000256" key="3">
    <source>
        <dbReference type="ARBA" id="ARBA00022457"/>
    </source>
</evidence>
<evidence type="ECO:0000256" key="2">
    <source>
        <dbReference type="ARBA" id="ARBA00005582"/>
    </source>
</evidence>
<dbReference type="SUPFAM" id="SSF55811">
    <property type="entry name" value="Nudix"/>
    <property type="match status" value="1"/>
</dbReference>
<dbReference type="InterPro" id="IPR047127">
    <property type="entry name" value="MutT-like"/>
</dbReference>
<evidence type="ECO:0000256" key="1">
    <source>
        <dbReference type="ARBA" id="ARBA00001946"/>
    </source>
</evidence>
<evidence type="ECO:0000256" key="7">
    <source>
        <dbReference type="ARBA" id="ARBA00022801"/>
    </source>
</evidence>
<comment type="similarity">
    <text evidence="2">Belongs to the Nudix hydrolase family.</text>
</comment>
<dbReference type="PANTHER" id="PTHR47707">
    <property type="entry name" value="8-OXO-DGTP DIPHOSPHATASE"/>
    <property type="match status" value="1"/>
</dbReference>
<comment type="catalytic activity">
    <reaction evidence="10">
        <text>8-oxo-dGTP + H2O = 8-oxo-dGMP + diphosphate + H(+)</text>
        <dbReference type="Rhea" id="RHEA:31575"/>
        <dbReference type="ChEBI" id="CHEBI:15377"/>
        <dbReference type="ChEBI" id="CHEBI:15378"/>
        <dbReference type="ChEBI" id="CHEBI:33019"/>
        <dbReference type="ChEBI" id="CHEBI:63224"/>
        <dbReference type="ChEBI" id="CHEBI:77896"/>
        <dbReference type="EC" id="3.6.1.55"/>
    </reaction>
</comment>
<feature type="domain" description="Nudix hydrolase" evidence="12">
    <location>
        <begin position="1"/>
        <end position="126"/>
    </location>
</feature>
<keyword evidence="5" id="KW-0479">Metal-binding</keyword>
<dbReference type="RefSeq" id="WP_344782475.1">
    <property type="nucleotide sequence ID" value="NZ_BAAAZW010000004.1"/>
</dbReference>
<dbReference type="PROSITE" id="PS51462">
    <property type="entry name" value="NUDIX"/>
    <property type="match status" value="1"/>
</dbReference>
<dbReference type="InterPro" id="IPR020476">
    <property type="entry name" value="Nudix_hydrolase"/>
</dbReference>
<evidence type="ECO:0000256" key="4">
    <source>
        <dbReference type="ARBA" id="ARBA00022705"/>
    </source>
</evidence>
<proteinExistence type="inferred from homology"/>
<keyword evidence="6" id="KW-0227">DNA damage</keyword>
<dbReference type="EMBL" id="BAAAZW010000004">
    <property type="protein sequence ID" value="GAA3957758.1"/>
    <property type="molecule type" value="Genomic_DNA"/>
</dbReference>
<evidence type="ECO:0000256" key="5">
    <source>
        <dbReference type="ARBA" id="ARBA00022723"/>
    </source>
</evidence>
<dbReference type="Gene3D" id="3.90.79.10">
    <property type="entry name" value="Nucleoside Triphosphate Pyrophosphohydrolase"/>
    <property type="match status" value="1"/>
</dbReference>